<dbReference type="RefSeq" id="WP_208095855.1">
    <property type="nucleotide sequence ID" value="NZ_JAGDYM010000004.1"/>
</dbReference>
<dbReference type="Gene3D" id="3.40.50.80">
    <property type="entry name" value="Nucleotide-binding domain of ferredoxin-NADP reductase (FNR) module"/>
    <property type="match status" value="1"/>
</dbReference>
<accession>A0A939SB11</accession>
<evidence type="ECO:0000313" key="3">
    <source>
        <dbReference type="Proteomes" id="UP000664382"/>
    </source>
</evidence>
<dbReference type="PANTHER" id="PTHR30157:SF0">
    <property type="entry name" value="NADPH-DEPENDENT FERRIC-CHELATE REDUCTASE"/>
    <property type="match status" value="1"/>
</dbReference>
<dbReference type="GO" id="GO:0016491">
    <property type="term" value="F:oxidoreductase activity"/>
    <property type="evidence" value="ECO:0007669"/>
    <property type="project" value="InterPro"/>
</dbReference>
<dbReference type="Proteomes" id="UP000664382">
    <property type="component" value="Unassembled WGS sequence"/>
</dbReference>
<name>A0A939SB11_9MICO</name>
<dbReference type="PROSITE" id="PS51384">
    <property type="entry name" value="FAD_FR"/>
    <property type="match status" value="1"/>
</dbReference>
<reference evidence="2" key="1">
    <citation type="submission" date="2021-03" db="EMBL/GenBank/DDBJ databases">
        <title>Leucobacter chromiisoli sp. nov., isolated from chromium-containing soil of chemical plant.</title>
        <authorList>
            <person name="Xu Z."/>
        </authorList>
    </citation>
    <scope>NUCLEOTIDE SEQUENCE</scope>
    <source>
        <strain evidence="2">S27</strain>
    </source>
</reference>
<gene>
    <name evidence="2" type="ORF">J4H92_03145</name>
</gene>
<dbReference type="CDD" id="cd06193">
    <property type="entry name" value="siderophore_interacting"/>
    <property type="match status" value="1"/>
</dbReference>
<dbReference type="InterPro" id="IPR017927">
    <property type="entry name" value="FAD-bd_FR_type"/>
</dbReference>
<evidence type="ECO:0000259" key="1">
    <source>
        <dbReference type="PROSITE" id="PS51384"/>
    </source>
</evidence>
<proteinExistence type="predicted"/>
<dbReference type="InterPro" id="IPR013113">
    <property type="entry name" value="SIP_FAD-bd"/>
</dbReference>
<dbReference type="PANTHER" id="PTHR30157">
    <property type="entry name" value="FERRIC REDUCTASE, NADPH-DEPENDENT"/>
    <property type="match status" value="1"/>
</dbReference>
<dbReference type="InterPro" id="IPR039261">
    <property type="entry name" value="FNR_nucleotide-bd"/>
</dbReference>
<dbReference type="Pfam" id="PF04954">
    <property type="entry name" value="SIP"/>
    <property type="match status" value="1"/>
</dbReference>
<dbReference type="AlphaFoldDB" id="A0A939SB11"/>
<dbReference type="EMBL" id="JAGDYM010000004">
    <property type="protein sequence ID" value="MBO1900943.1"/>
    <property type="molecule type" value="Genomic_DNA"/>
</dbReference>
<sequence length="268" mass="29078">MPSSNIAVSHADTGLVTAEVLRAEQISPHFVRLTLGGGRIAEWRDLGFDQWFRLALPVSDDTRFDKLSERFDMRGYLRYLTLPKATRPVIRNYTVREYRSEAGELDVDFVVHGTAGVAGPWAASLPLAAPVALIDQGCGYRPVEGARRVLLAGDESALPAVIGILRDLPADSTGLAIIEIPDEADRQDVVAPGGVEVRWIARDAGARPGAAALEELRAHEPAPELADEPLSAFIAGEQQLASGGRRHLVNELGVPKTAIDFTGYWRIR</sequence>
<organism evidence="2 3">
    <name type="scientific">Leucobacter weissii</name>
    <dbReference type="NCBI Taxonomy" id="1983706"/>
    <lineage>
        <taxon>Bacteria</taxon>
        <taxon>Bacillati</taxon>
        <taxon>Actinomycetota</taxon>
        <taxon>Actinomycetes</taxon>
        <taxon>Micrococcales</taxon>
        <taxon>Microbacteriaceae</taxon>
        <taxon>Leucobacter</taxon>
    </lineage>
</organism>
<dbReference type="InterPro" id="IPR039374">
    <property type="entry name" value="SIP_fam"/>
</dbReference>
<dbReference type="InterPro" id="IPR007037">
    <property type="entry name" value="SIP_rossman_dom"/>
</dbReference>
<evidence type="ECO:0000313" key="2">
    <source>
        <dbReference type="EMBL" id="MBO1900943.1"/>
    </source>
</evidence>
<keyword evidence="3" id="KW-1185">Reference proteome</keyword>
<protein>
    <submittedName>
        <fullName evidence="2">Siderophore-interacting protein</fullName>
    </submittedName>
</protein>
<feature type="domain" description="FAD-binding FR-type" evidence="1">
    <location>
        <begin position="13"/>
        <end position="143"/>
    </location>
</feature>
<dbReference type="Gene3D" id="2.40.30.10">
    <property type="entry name" value="Translation factors"/>
    <property type="match status" value="1"/>
</dbReference>
<dbReference type="Pfam" id="PF08021">
    <property type="entry name" value="FAD_binding_9"/>
    <property type="match status" value="1"/>
</dbReference>
<comment type="caution">
    <text evidence="2">The sequence shown here is derived from an EMBL/GenBank/DDBJ whole genome shotgun (WGS) entry which is preliminary data.</text>
</comment>